<dbReference type="PANTHER" id="PTHR13370">
    <property type="entry name" value="RNA METHYLASE-RELATED"/>
    <property type="match status" value="1"/>
</dbReference>
<dbReference type="InParanoid" id="A8Q0G5"/>
<dbReference type="InterPro" id="IPR002052">
    <property type="entry name" value="DNA_methylase_N6_adenine_CS"/>
</dbReference>
<dbReference type="PROSITE" id="PS00092">
    <property type="entry name" value="N6_MTASE"/>
    <property type="match status" value="1"/>
</dbReference>
<comment type="caution">
    <text evidence="14">The sequence shown here is derived from an EMBL/GenBank/DDBJ whole genome shotgun (WGS) entry which is preliminary data.</text>
</comment>
<protein>
    <recommendedName>
        <fullName evidence="9">tRNA (guanine(10)-N(2))-methyltransferase</fullName>
        <ecNumber evidence="9">2.1.1.214</ecNumber>
    </recommendedName>
</protein>
<dbReference type="InterPro" id="IPR000241">
    <property type="entry name" value="RlmKL-like_Mtase"/>
</dbReference>
<evidence type="ECO:0000313" key="14">
    <source>
        <dbReference type="EMBL" id="EDP43816.1"/>
    </source>
</evidence>
<accession>A8Q0G5</accession>
<evidence type="ECO:0000256" key="2">
    <source>
        <dbReference type="ARBA" id="ARBA00022490"/>
    </source>
</evidence>
<dbReference type="PROSITE" id="PS51627">
    <property type="entry name" value="SAM_MT_TRM11"/>
    <property type="match status" value="1"/>
</dbReference>
<dbReference type="InterPro" id="IPR029063">
    <property type="entry name" value="SAM-dependent_MTases_sf"/>
</dbReference>
<dbReference type="GO" id="GO:0160102">
    <property type="term" value="F:tRNA (guanine(10)-N2)-methyltransferase activity"/>
    <property type="evidence" value="ECO:0007669"/>
    <property type="project" value="UniProtKB-EC"/>
</dbReference>
<evidence type="ECO:0000259" key="13">
    <source>
        <dbReference type="Pfam" id="PF25904"/>
    </source>
</evidence>
<dbReference type="Pfam" id="PF01170">
    <property type="entry name" value="UPF0020"/>
    <property type="match status" value="1"/>
</dbReference>
<keyword evidence="3 10" id="KW-0820">tRNA-binding</keyword>
<dbReference type="GO" id="GO:0000049">
    <property type="term" value="F:tRNA binding"/>
    <property type="evidence" value="ECO:0007669"/>
    <property type="project" value="UniProtKB-UniRule"/>
</dbReference>
<evidence type="ECO:0000256" key="10">
    <source>
        <dbReference type="PROSITE-ProRule" id="PRU00959"/>
    </source>
</evidence>
<evidence type="ECO:0000256" key="1">
    <source>
        <dbReference type="ARBA" id="ARBA00004496"/>
    </source>
</evidence>
<proteinExistence type="inferred from homology"/>
<evidence type="ECO:0000256" key="7">
    <source>
        <dbReference type="ARBA" id="ARBA00022694"/>
    </source>
</evidence>
<dbReference type="RefSeq" id="XP_001731030.1">
    <property type="nucleotide sequence ID" value="XM_001730978.1"/>
</dbReference>
<dbReference type="GO" id="GO:0005737">
    <property type="term" value="C:cytoplasm"/>
    <property type="evidence" value="ECO:0007669"/>
    <property type="project" value="UniProtKB-SubCell"/>
</dbReference>
<evidence type="ECO:0000313" key="15">
    <source>
        <dbReference type="Proteomes" id="UP000008837"/>
    </source>
</evidence>
<name>A8Q0G5_MALGO</name>
<dbReference type="AlphaFoldDB" id="A8Q0G5"/>
<dbReference type="FunCoup" id="A8Q0G5">
    <property type="interactions" value="527"/>
</dbReference>
<dbReference type="GO" id="GO:0008033">
    <property type="term" value="P:tRNA processing"/>
    <property type="evidence" value="ECO:0007669"/>
    <property type="project" value="UniProtKB-UniRule"/>
</dbReference>
<keyword evidence="7 10" id="KW-0819">tRNA processing</keyword>
<dbReference type="SUPFAM" id="SSF53335">
    <property type="entry name" value="S-adenosyl-L-methionine-dependent methyltransferases"/>
    <property type="match status" value="1"/>
</dbReference>
<dbReference type="GeneID" id="5855337"/>
<dbReference type="PANTHER" id="PTHR13370:SF3">
    <property type="entry name" value="TRNA (GUANINE(10)-N2)-METHYLTRANSFERASE HOMOLOG"/>
    <property type="match status" value="1"/>
</dbReference>
<keyword evidence="5 10" id="KW-0808">Transferase</keyword>
<evidence type="ECO:0000259" key="12">
    <source>
        <dbReference type="Pfam" id="PF01170"/>
    </source>
</evidence>
<dbReference type="Pfam" id="PF25904">
    <property type="entry name" value="Tmrp11_N"/>
    <property type="match status" value="1"/>
</dbReference>
<reference evidence="14 15" key="1">
    <citation type="journal article" date="2007" name="Proc. Natl. Acad. Sci. U.S.A.">
        <title>Dandruff-associated Malassezia genomes reveal convergent and divergent virulence traits shared with plant and human fungal pathogens.</title>
        <authorList>
            <person name="Xu J."/>
            <person name="Saunders C.W."/>
            <person name="Hu P."/>
            <person name="Grant R.A."/>
            <person name="Boekhout T."/>
            <person name="Kuramae E.E."/>
            <person name="Kronstad J.W."/>
            <person name="Deangelis Y.M."/>
            <person name="Reeder N.L."/>
            <person name="Johnstone K.R."/>
            <person name="Leland M."/>
            <person name="Fieno A.M."/>
            <person name="Begley W.M."/>
            <person name="Sun Y."/>
            <person name="Lacey M.P."/>
            <person name="Chaudhary T."/>
            <person name="Keough T."/>
            <person name="Chu L."/>
            <person name="Sears R."/>
            <person name="Yuan B."/>
            <person name="Dawson T.L.Jr."/>
        </authorList>
    </citation>
    <scope>NUCLEOTIDE SEQUENCE [LARGE SCALE GENOMIC DNA]</scope>
    <source>
        <strain evidence="15">ATCC MYA-4612 / CBS 7966</strain>
    </source>
</reference>
<dbReference type="GO" id="GO:0043527">
    <property type="term" value="C:tRNA methyltransferase complex"/>
    <property type="evidence" value="ECO:0007669"/>
    <property type="project" value="UniProtKB-ARBA"/>
</dbReference>
<dbReference type="GO" id="GO:0032259">
    <property type="term" value="P:methylation"/>
    <property type="evidence" value="ECO:0007669"/>
    <property type="project" value="UniProtKB-UniRule"/>
</dbReference>
<feature type="region of interest" description="Disordered" evidence="11">
    <location>
        <begin position="194"/>
        <end position="215"/>
    </location>
</feature>
<feature type="domain" description="tRNA (guanine(10)-N(2))-methyltransferase TRMT11 N-terminal" evidence="13">
    <location>
        <begin position="38"/>
        <end position="204"/>
    </location>
</feature>
<keyword evidence="4 10" id="KW-0489">Methyltransferase</keyword>
<comment type="subcellular location">
    <subcellularLocation>
        <location evidence="1">Cytoplasm</location>
    </subcellularLocation>
</comment>
<keyword evidence="8 10" id="KW-0694">RNA-binding</keyword>
<evidence type="ECO:0000256" key="4">
    <source>
        <dbReference type="ARBA" id="ARBA00022603"/>
    </source>
</evidence>
<dbReference type="Proteomes" id="UP000008837">
    <property type="component" value="Unassembled WGS sequence"/>
</dbReference>
<keyword evidence="15" id="KW-1185">Reference proteome</keyword>
<feature type="domain" description="Ribosomal RNA large subunit methyltransferase K/L-like methyltransferase" evidence="12">
    <location>
        <begin position="250"/>
        <end position="376"/>
    </location>
</feature>
<evidence type="ECO:0000256" key="9">
    <source>
        <dbReference type="ARBA" id="ARBA00066937"/>
    </source>
</evidence>
<dbReference type="OrthoDB" id="296065at2759"/>
<keyword evidence="6 10" id="KW-0949">S-adenosyl-L-methionine</keyword>
<dbReference type="EMBL" id="AAYY01000006">
    <property type="protein sequence ID" value="EDP43816.1"/>
    <property type="molecule type" value="Genomic_DNA"/>
</dbReference>
<dbReference type="PIRSF" id="PIRSF017259">
    <property type="entry name" value="tRNA_mtfrase_TRM11"/>
    <property type="match status" value="1"/>
</dbReference>
<gene>
    <name evidence="14" type="ORF">MGL_2029</name>
</gene>
<dbReference type="PRINTS" id="PR00507">
    <property type="entry name" value="N12N6MTFRASE"/>
</dbReference>
<dbReference type="EC" id="2.1.1.214" evidence="9"/>
<dbReference type="KEGG" id="mgl:MGL_2029"/>
<comment type="similarity">
    <text evidence="10">Belongs to the class I-like SAM-binding methyltransferase superfamily. TRM11 methyltransferase family.</text>
</comment>
<dbReference type="InterPro" id="IPR016691">
    <property type="entry name" value="TRMT11"/>
</dbReference>
<evidence type="ECO:0000256" key="6">
    <source>
        <dbReference type="ARBA" id="ARBA00022691"/>
    </source>
</evidence>
<dbReference type="Gene3D" id="3.40.50.150">
    <property type="entry name" value="Vaccinia Virus protein VP39"/>
    <property type="match status" value="1"/>
</dbReference>
<evidence type="ECO:0000256" key="8">
    <source>
        <dbReference type="ARBA" id="ARBA00022884"/>
    </source>
</evidence>
<dbReference type="InterPro" id="IPR059073">
    <property type="entry name" value="TRMT11_N"/>
</dbReference>
<keyword evidence="2" id="KW-0963">Cytoplasm</keyword>
<sequence length="518" mass="57960">MLHHILHAYQLRRGSTDTSTAHHASNARSFSMLDGRVYVLHCAHSHTDFRLPEIEASAAYLGMDYELLRTPSRRDPVGVTDDVSRPFHLCKLPSDEAAKALLHRCSCIRAIWELWACADTYGELHLRNQEARMYVPWQSSEYSWKALMQGFHAALPEKRRLSLIESFAYMGLEGPVRMRGADLTWGVLEEYRRPSDDVPAEGPEAEAQDAPAELGDSDPRLLQLFLGRKIKDRSGAMPARDLIDVLNLKKRRYIGNTSMESEMSVIMANMALAGPGKFVYDPFAGTGSMLYACSIFGAFSFGSDIDGRMLRGKNPSQKDSGIVQSAKQYGIQGRLIDTAVFDMTRAPWRTPFRGDVGIFDAIVTDPPYGVRAGAKRLGKRNIELQRDEPFIMPDGTPSHILPDYVPPTKPYHLSELITDLLAYASALLLPGGRLVFWLPTMNEDHAETAIPQHDHFDLVAHSVQNFGRWSRRLITMQKRSGSSAHIPIAHADVAAPGRIRANDKPDEFRNKLFAPTHP</sequence>
<evidence type="ECO:0000256" key="5">
    <source>
        <dbReference type="ARBA" id="ARBA00022679"/>
    </source>
</evidence>
<evidence type="ECO:0000256" key="11">
    <source>
        <dbReference type="SAM" id="MobiDB-lite"/>
    </source>
</evidence>
<dbReference type="OMA" id="AFNKWSR"/>
<dbReference type="STRING" id="425265.A8Q0G5"/>
<organism evidence="14 15">
    <name type="scientific">Malassezia globosa (strain ATCC MYA-4612 / CBS 7966)</name>
    <name type="common">Dandruff-associated fungus</name>
    <dbReference type="NCBI Taxonomy" id="425265"/>
    <lineage>
        <taxon>Eukaryota</taxon>
        <taxon>Fungi</taxon>
        <taxon>Dikarya</taxon>
        <taxon>Basidiomycota</taxon>
        <taxon>Ustilaginomycotina</taxon>
        <taxon>Malasseziomycetes</taxon>
        <taxon>Malasseziales</taxon>
        <taxon>Malasseziaceae</taxon>
        <taxon>Malassezia</taxon>
    </lineage>
</organism>
<dbReference type="VEuPathDB" id="FungiDB:MGL_2029"/>
<evidence type="ECO:0000256" key="3">
    <source>
        <dbReference type="ARBA" id="ARBA00022555"/>
    </source>
</evidence>